<evidence type="ECO:0000313" key="1">
    <source>
        <dbReference type="EMBL" id="ANU25793.1"/>
    </source>
</evidence>
<dbReference type="Proteomes" id="UP000053354">
    <property type="component" value="Chromosome"/>
</dbReference>
<proteinExistence type="predicted"/>
<protein>
    <submittedName>
        <fullName evidence="1">Uncharacterized protein</fullName>
    </submittedName>
</protein>
<dbReference type="AlphaFoldDB" id="A0A1B1RXY4"/>
<evidence type="ECO:0000313" key="2">
    <source>
        <dbReference type="Proteomes" id="UP000053354"/>
    </source>
</evidence>
<gene>
    <name evidence="1" type="ORF">I858_001710</name>
</gene>
<accession>A0A1B1RXY4</accession>
<sequence>MGANSFELISFVYDNRSFFNLYLLKDTIPGLHEELPQAIFEMLEERFTFTPLGDHNINSAQFKLHMAHGTAGVILASAKPAMKNHRKK</sequence>
<organism evidence="1 2">
    <name type="scientific">Planococcus versutus</name>
    <dbReference type="NCBI Taxonomy" id="1302659"/>
    <lineage>
        <taxon>Bacteria</taxon>
        <taxon>Bacillati</taxon>
        <taxon>Bacillota</taxon>
        <taxon>Bacilli</taxon>
        <taxon>Bacillales</taxon>
        <taxon>Caryophanaceae</taxon>
        <taxon>Planococcus</taxon>
    </lineage>
</organism>
<keyword evidence="2" id="KW-1185">Reference proteome</keyword>
<dbReference type="EMBL" id="CP016540">
    <property type="protein sequence ID" value="ANU25793.1"/>
    <property type="molecule type" value="Genomic_DNA"/>
</dbReference>
<name>A0A1B1RXY4_9BACL</name>
<reference evidence="1" key="1">
    <citation type="submission" date="2016-10" db="EMBL/GenBank/DDBJ databases">
        <authorList>
            <person name="See-Too W.S."/>
        </authorList>
    </citation>
    <scope>NUCLEOTIDE SEQUENCE</scope>
    <source>
        <strain evidence="1">L10.15</strain>
    </source>
</reference>
<dbReference type="KEGG" id="pll:I858_001710"/>